<evidence type="ECO:0008006" key="4">
    <source>
        <dbReference type="Google" id="ProtNLM"/>
    </source>
</evidence>
<gene>
    <name evidence="2" type="ORF">ACFODZ_06915</name>
</gene>
<organism evidence="2 3">
    <name type="scientific">Marinicella sediminis</name>
    <dbReference type="NCBI Taxonomy" id="1792834"/>
    <lineage>
        <taxon>Bacteria</taxon>
        <taxon>Pseudomonadati</taxon>
        <taxon>Pseudomonadota</taxon>
        <taxon>Gammaproteobacteria</taxon>
        <taxon>Lysobacterales</taxon>
        <taxon>Marinicellaceae</taxon>
        <taxon>Marinicella</taxon>
    </lineage>
</organism>
<keyword evidence="1" id="KW-0732">Signal</keyword>
<evidence type="ECO:0000313" key="3">
    <source>
        <dbReference type="Proteomes" id="UP001595533"/>
    </source>
</evidence>
<reference evidence="3" key="1">
    <citation type="journal article" date="2019" name="Int. J. Syst. Evol. Microbiol.">
        <title>The Global Catalogue of Microorganisms (GCM) 10K type strain sequencing project: providing services to taxonomists for standard genome sequencing and annotation.</title>
        <authorList>
            <consortium name="The Broad Institute Genomics Platform"/>
            <consortium name="The Broad Institute Genome Sequencing Center for Infectious Disease"/>
            <person name="Wu L."/>
            <person name="Ma J."/>
        </authorList>
    </citation>
    <scope>NUCLEOTIDE SEQUENCE [LARGE SCALE GENOMIC DNA]</scope>
    <source>
        <strain evidence="3">KCTC 42953</strain>
    </source>
</reference>
<dbReference type="Proteomes" id="UP001595533">
    <property type="component" value="Unassembled WGS sequence"/>
</dbReference>
<comment type="caution">
    <text evidence="2">The sequence shown here is derived from an EMBL/GenBank/DDBJ whole genome shotgun (WGS) entry which is preliminary data.</text>
</comment>
<name>A0ABV7J776_9GAMM</name>
<accession>A0ABV7J776</accession>
<dbReference type="RefSeq" id="WP_157892922.1">
    <property type="nucleotide sequence ID" value="NZ_JBHRTS010000003.1"/>
</dbReference>
<evidence type="ECO:0000256" key="1">
    <source>
        <dbReference type="SAM" id="SignalP"/>
    </source>
</evidence>
<keyword evidence="3" id="KW-1185">Reference proteome</keyword>
<evidence type="ECO:0000313" key="2">
    <source>
        <dbReference type="EMBL" id="MFC3193966.1"/>
    </source>
</evidence>
<protein>
    <recommendedName>
        <fullName evidence="4">DUF922 domain-containing protein</fullName>
    </recommendedName>
</protein>
<sequence length="200" mass="22994">MHFKPGVSSSLVRPMLLMSLLLWNHSLPAADDAFAHDHQTIEHQGIQLIGTTRFTGQVQSCLDLLAEKTPEDLAFIQQYIGVIKQHKKSGMVAWANPPRYEMSAKTAFYSITWCASTIAHDAMHSRLYQKYRHVQKGQLLHKLWAGFKAESRAIHFQTQVAKRLSAPEEELHYLRNLKGTHSDLDGDRKLTNKDYQKRDW</sequence>
<feature type="signal peptide" evidence="1">
    <location>
        <begin position="1"/>
        <end position="29"/>
    </location>
</feature>
<dbReference type="EMBL" id="JBHRTS010000003">
    <property type="protein sequence ID" value="MFC3193966.1"/>
    <property type="molecule type" value="Genomic_DNA"/>
</dbReference>
<feature type="chain" id="PRO_5046241100" description="DUF922 domain-containing protein" evidence="1">
    <location>
        <begin position="30"/>
        <end position="200"/>
    </location>
</feature>
<proteinExistence type="predicted"/>